<dbReference type="InterPro" id="IPR038765">
    <property type="entry name" value="Papain-like_cys_pep_sf"/>
</dbReference>
<dbReference type="SUPFAM" id="SSF54001">
    <property type="entry name" value="Cysteine proteinases"/>
    <property type="match status" value="1"/>
</dbReference>
<dbReference type="Proteomes" id="UP000660862">
    <property type="component" value="Unassembled WGS sequence"/>
</dbReference>
<keyword evidence="4" id="KW-1185">Reference proteome</keyword>
<evidence type="ECO:0000313" key="3">
    <source>
        <dbReference type="EMBL" id="GGG72822.1"/>
    </source>
</evidence>
<organism evidence="3 4">
    <name type="scientific">Parapedobacter pyrenivorans</name>
    <dbReference type="NCBI Taxonomy" id="1305674"/>
    <lineage>
        <taxon>Bacteria</taxon>
        <taxon>Pseudomonadati</taxon>
        <taxon>Bacteroidota</taxon>
        <taxon>Sphingobacteriia</taxon>
        <taxon>Sphingobacteriales</taxon>
        <taxon>Sphingobacteriaceae</taxon>
        <taxon>Parapedobacter</taxon>
    </lineage>
</organism>
<dbReference type="Pfam" id="PF12969">
    <property type="entry name" value="DUF3857"/>
    <property type="match status" value="1"/>
</dbReference>
<name>A0A917M229_9SPHI</name>
<dbReference type="EMBL" id="BMER01000001">
    <property type="protein sequence ID" value="GGG72822.1"/>
    <property type="molecule type" value="Genomic_DNA"/>
</dbReference>
<proteinExistence type="predicted"/>
<evidence type="ECO:0000313" key="4">
    <source>
        <dbReference type="Proteomes" id="UP000660862"/>
    </source>
</evidence>
<reference evidence="3" key="1">
    <citation type="journal article" date="2014" name="Int. J. Syst. Evol. Microbiol.">
        <title>Complete genome sequence of Corynebacterium casei LMG S-19264T (=DSM 44701T), isolated from a smear-ripened cheese.</title>
        <authorList>
            <consortium name="US DOE Joint Genome Institute (JGI-PGF)"/>
            <person name="Walter F."/>
            <person name="Albersmeier A."/>
            <person name="Kalinowski J."/>
            <person name="Ruckert C."/>
        </authorList>
    </citation>
    <scope>NUCLEOTIDE SEQUENCE</scope>
    <source>
        <strain evidence="3">CGMCC 1.12195</strain>
    </source>
</reference>
<evidence type="ECO:0000259" key="1">
    <source>
        <dbReference type="Pfam" id="PF01841"/>
    </source>
</evidence>
<comment type="caution">
    <text evidence="3">The sequence shown here is derived from an EMBL/GenBank/DDBJ whole genome shotgun (WGS) entry which is preliminary data.</text>
</comment>
<gene>
    <name evidence="3" type="ORF">GCM10007415_00130</name>
</gene>
<evidence type="ECO:0000259" key="2">
    <source>
        <dbReference type="Pfam" id="PF12969"/>
    </source>
</evidence>
<dbReference type="InterPro" id="IPR002931">
    <property type="entry name" value="Transglutaminase-like"/>
</dbReference>
<feature type="domain" description="DUF3857" evidence="2">
    <location>
        <begin position="49"/>
        <end position="203"/>
    </location>
</feature>
<dbReference type="Gene3D" id="3.10.620.30">
    <property type="match status" value="1"/>
</dbReference>
<accession>A0A917M229</accession>
<sequence length="626" mass="69566">MVCAIGIAGAQSYDVSSIPEMLRKDAAVVVRQENQVFEVEGLKKGRLVYKLVLTVLNKAGDRHAEMAVVYDRFSPVSDIKATLYDAAGSPVRKYKKADIEDQSLVADYSIYEDTRVKYLRFLSTNYPYTIEYSYVQEFDGFLTLPSWRPISSFEMAVEASTFTLRCDPSYAFKQLQANVAVSDSAIVNGKKVLTWSSTQLPAFAHEPLSAGLDNLVPWVTLSPTAFEYDKSTGRMGNWNELGAWAYSLSEGTDVLSPADKARIQALIKDAPTDRDKIMRLYDYLQENTRYVSVQLGIGGFRPIAAEKVAQVGYGDCKGLSNYMKGMLQQAGIESHLVMIASGRPGLNPRYASVGQANHMILCVPTANDTLFLECTSPHYPMGYVGSSNAGRPVLLVTAGGGELAATPEYTAEDNFQRRHIQVRLDEQTGATVHITTAYGHAQFEGALGMMLTEPVEQRKRMVEGLGIPGMSLGEYRYVQADKQKPVITEEINLTSNQLISKGGDRLFLTLNLLNRREHIPTTLPNRKTDFKLEFQYTDEDEVVYELPSGYQVAHLPAAVAITTDFGTYSATFTYTGNTITYHRKQQMNSRRFAAGRYGDYVEFCKQVYQADKQKAVLTTSSGDKDI</sequence>
<dbReference type="InterPro" id="IPR024618">
    <property type="entry name" value="DUF3857"/>
</dbReference>
<feature type="domain" description="Transglutaminase-like" evidence="1">
    <location>
        <begin position="264"/>
        <end position="338"/>
    </location>
</feature>
<dbReference type="Pfam" id="PF01841">
    <property type="entry name" value="Transglut_core"/>
    <property type="match status" value="1"/>
</dbReference>
<dbReference type="Gene3D" id="2.60.40.3140">
    <property type="match status" value="1"/>
</dbReference>
<evidence type="ECO:0008006" key="5">
    <source>
        <dbReference type="Google" id="ProtNLM"/>
    </source>
</evidence>
<dbReference type="AlphaFoldDB" id="A0A917M229"/>
<reference evidence="3" key="2">
    <citation type="submission" date="2020-09" db="EMBL/GenBank/DDBJ databases">
        <authorList>
            <person name="Sun Q."/>
            <person name="Zhou Y."/>
        </authorList>
    </citation>
    <scope>NUCLEOTIDE SEQUENCE</scope>
    <source>
        <strain evidence="3">CGMCC 1.12195</strain>
    </source>
</reference>
<dbReference type="Gene3D" id="2.60.120.1130">
    <property type="match status" value="1"/>
</dbReference>
<protein>
    <recommendedName>
        <fullName evidence="5">DUF3857 domain-containing protein</fullName>
    </recommendedName>
</protein>